<protein>
    <submittedName>
        <fullName evidence="2">Septum formation initiator</fullName>
    </submittedName>
</protein>
<evidence type="ECO:0000313" key="3">
    <source>
        <dbReference type="Proteomes" id="UP000176050"/>
    </source>
</evidence>
<dbReference type="Proteomes" id="UP000176050">
    <property type="component" value="Chromosome"/>
</dbReference>
<sequence length="105" mass="13028">MTFKQIKENKLVRFFSNRYLLVFIVFVIWMIFFDENSYLVHQEFDEEIDKLEADKDYYLSEIKSDTKKIKELEDPELLDKYAREKYKMKKENEDIFIIEYDTVKK</sequence>
<organism evidence="2 3">
    <name type="scientific">Urechidicola croceus</name>
    <dbReference type="NCBI Taxonomy" id="1850246"/>
    <lineage>
        <taxon>Bacteria</taxon>
        <taxon>Pseudomonadati</taxon>
        <taxon>Bacteroidota</taxon>
        <taxon>Flavobacteriia</taxon>
        <taxon>Flavobacteriales</taxon>
        <taxon>Flavobacteriaceae</taxon>
        <taxon>Urechidicola</taxon>
    </lineage>
</organism>
<keyword evidence="1" id="KW-0472">Membrane</keyword>
<keyword evidence="1" id="KW-0812">Transmembrane</keyword>
<dbReference type="OrthoDB" id="1467719at2"/>
<reference evidence="2 3" key="1">
    <citation type="submission" date="2016-10" db="EMBL/GenBank/DDBJ databases">
        <title>Lutibacter sp. LPB0138, isolated from marine gastropod.</title>
        <authorList>
            <person name="Kim E."/>
            <person name="Yi H."/>
        </authorList>
    </citation>
    <scope>NUCLEOTIDE SEQUENCE [LARGE SCALE GENOMIC DNA]</scope>
    <source>
        <strain evidence="2 3">LPB0138</strain>
    </source>
</reference>
<dbReference type="KEGG" id="lul:LPB138_13930"/>
<keyword evidence="1" id="KW-1133">Transmembrane helix</keyword>
<proteinExistence type="predicted"/>
<dbReference type="STRING" id="1850246.LPB138_13930"/>
<dbReference type="AlphaFoldDB" id="A0A1D8PAV3"/>
<evidence type="ECO:0000313" key="2">
    <source>
        <dbReference type="EMBL" id="AOW21713.1"/>
    </source>
</evidence>
<dbReference type="Pfam" id="PF04977">
    <property type="entry name" value="DivIC"/>
    <property type="match status" value="1"/>
</dbReference>
<dbReference type="RefSeq" id="WP_070237873.1">
    <property type="nucleotide sequence ID" value="NZ_CP017478.1"/>
</dbReference>
<accession>A0A1D8PAV3</accession>
<evidence type="ECO:0000256" key="1">
    <source>
        <dbReference type="SAM" id="Phobius"/>
    </source>
</evidence>
<feature type="transmembrane region" description="Helical" evidence="1">
    <location>
        <begin position="12"/>
        <end position="32"/>
    </location>
</feature>
<keyword evidence="3" id="KW-1185">Reference proteome</keyword>
<gene>
    <name evidence="2" type="ORF">LPB138_13930</name>
</gene>
<name>A0A1D8PAV3_9FLAO</name>
<dbReference type="EMBL" id="CP017478">
    <property type="protein sequence ID" value="AOW21713.1"/>
    <property type="molecule type" value="Genomic_DNA"/>
</dbReference>
<dbReference type="InterPro" id="IPR007060">
    <property type="entry name" value="FtsL/DivIC"/>
</dbReference>